<sequence length="358" mass="37396">MSNPNPDPKPSTLKSFLTYLRALPSHLPSPPKPPPRHHEKTPPYHRASRSCDPIFAAHAALTSHFNQPPANRTLLKTGPPKQSSNTIPTTSSSSSTAAAAADAAAAAAAAALAREKHALLTSLNSLRLSCDPYNPSPPLHEDVSLSNHLQNLMEQTTTAAYEELREEEEGVATSRRWRRGIRQSCGHDGAGRENTLLVPSSYRGRTSVRLISPPGLGGLACAEGWGGGRYARHWRGCRGHIAGSLGVAGDSSADVVGAGGGGIGREGLGGVVAGVEEQYCRCKERRVYDVLMDAGWEVVGIARFGGGGGGGRWVVEVVGSEEIVEAEGPGDGQGNVEARGTAIGVGVKDLPTIAEESG</sequence>
<evidence type="ECO:0000256" key="1">
    <source>
        <dbReference type="SAM" id="MobiDB-lite"/>
    </source>
</evidence>
<name>A0A4U0U6P7_9PEZI</name>
<reference evidence="2 3" key="1">
    <citation type="submission" date="2017-03" db="EMBL/GenBank/DDBJ databases">
        <title>Genomes of endolithic fungi from Antarctica.</title>
        <authorList>
            <person name="Coleine C."/>
            <person name="Masonjones S."/>
            <person name="Stajich J.E."/>
        </authorList>
    </citation>
    <scope>NUCLEOTIDE SEQUENCE [LARGE SCALE GENOMIC DNA]</scope>
    <source>
        <strain evidence="2 3">CCFEE 6315</strain>
    </source>
</reference>
<dbReference type="Proteomes" id="UP000308549">
    <property type="component" value="Unassembled WGS sequence"/>
</dbReference>
<proteinExistence type="predicted"/>
<protein>
    <submittedName>
        <fullName evidence="2">Uncharacterized protein</fullName>
    </submittedName>
</protein>
<evidence type="ECO:0000313" key="2">
    <source>
        <dbReference type="EMBL" id="TKA30738.1"/>
    </source>
</evidence>
<accession>A0A4U0U6P7</accession>
<feature type="region of interest" description="Disordered" evidence="1">
    <location>
        <begin position="65"/>
        <end position="93"/>
    </location>
</feature>
<gene>
    <name evidence="2" type="ORF">B0A50_02458</name>
</gene>
<organism evidence="2 3">
    <name type="scientific">Salinomyces thailandicus</name>
    <dbReference type="NCBI Taxonomy" id="706561"/>
    <lineage>
        <taxon>Eukaryota</taxon>
        <taxon>Fungi</taxon>
        <taxon>Dikarya</taxon>
        <taxon>Ascomycota</taxon>
        <taxon>Pezizomycotina</taxon>
        <taxon>Dothideomycetes</taxon>
        <taxon>Dothideomycetidae</taxon>
        <taxon>Mycosphaerellales</taxon>
        <taxon>Teratosphaeriaceae</taxon>
        <taxon>Salinomyces</taxon>
    </lineage>
</organism>
<dbReference type="EMBL" id="NAJL01000010">
    <property type="protein sequence ID" value="TKA30738.1"/>
    <property type="molecule type" value="Genomic_DNA"/>
</dbReference>
<comment type="caution">
    <text evidence="2">The sequence shown here is derived from an EMBL/GenBank/DDBJ whole genome shotgun (WGS) entry which is preliminary data.</text>
</comment>
<evidence type="ECO:0000313" key="3">
    <source>
        <dbReference type="Proteomes" id="UP000308549"/>
    </source>
</evidence>
<feature type="region of interest" description="Disordered" evidence="1">
    <location>
        <begin position="22"/>
        <end position="48"/>
    </location>
</feature>
<keyword evidence="3" id="KW-1185">Reference proteome</keyword>
<dbReference type="AlphaFoldDB" id="A0A4U0U6P7"/>